<evidence type="ECO:0000256" key="4">
    <source>
        <dbReference type="ARBA" id="ARBA00023212"/>
    </source>
</evidence>
<sequence length="104" mass="11236">MATALAAALEKLLPLHFPQITFFAARDVVKELSASSSDAAIEKHVNSLSSVHQDVLMKVLYVALSSDSKNSTLYLKWHAALYTVAGPGAIMRVLTDKPPVTAER</sequence>
<keyword evidence="7" id="KW-1185">Reference proteome</keyword>
<organism evidence="6 7">
    <name type="scientific">Bodo saltans</name>
    <name type="common">Flagellated protozoan</name>
    <dbReference type="NCBI Taxonomy" id="75058"/>
    <lineage>
        <taxon>Eukaryota</taxon>
        <taxon>Discoba</taxon>
        <taxon>Euglenozoa</taxon>
        <taxon>Kinetoplastea</taxon>
        <taxon>Metakinetoplastina</taxon>
        <taxon>Eubodonida</taxon>
        <taxon>Bodonidae</taxon>
        <taxon>Bodo</taxon>
    </lineage>
</organism>
<comment type="similarity">
    <text evidence="2 5">Belongs to the ARPC5 family.</text>
</comment>
<evidence type="ECO:0000256" key="5">
    <source>
        <dbReference type="RuleBase" id="RU004301"/>
    </source>
</evidence>
<dbReference type="Pfam" id="PF04699">
    <property type="entry name" value="P16-Arc"/>
    <property type="match status" value="1"/>
</dbReference>
<dbReference type="OMA" id="RSHEMST"/>
<evidence type="ECO:0000313" key="6">
    <source>
        <dbReference type="EMBL" id="CUG84616.1"/>
    </source>
</evidence>
<dbReference type="AlphaFoldDB" id="A0A0S4J2E2"/>
<accession>A0A0S4J2E2</accession>
<dbReference type="VEuPathDB" id="TriTrypDB:BSAL_06160"/>
<dbReference type="OrthoDB" id="429520at2759"/>
<proteinExistence type="inferred from homology"/>
<evidence type="ECO:0000256" key="2">
    <source>
        <dbReference type="ARBA" id="ARBA00006084"/>
    </source>
</evidence>
<keyword evidence="3" id="KW-0963">Cytoplasm</keyword>
<dbReference type="InterPro" id="IPR006789">
    <property type="entry name" value="ARPC5"/>
</dbReference>
<dbReference type="EMBL" id="CYKH01001125">
    <property type="protein sequence ID" value="CUG84616.1"/>
    <property type="molecule type" value="Genomic_DNA"/>
</dbReference>
<dbReference type="SUPFAM" id="SSF69103">
    <property type="entry name" value="Arp2/3 complex 16 kDa subunit ARPC5"/>
    <property type="match status" value="1"/>
</dbReference>
<protein>
    <recommendedName>
        <fullName evidence="5">Actin-related protein 2/3 complex subunit 5</fullName>
    </recommendedName>
</protein>
<gene>
    <name evidence="6" type="ORF">BSAL_06160</name>
</gene>
<dbReference type="InterPro" id="IPR036743">
    <property type="entry name" value="ARPC5_sf"/>
</dbReference>
<dbReference type="Gene3D" id="1.25.40.190">
    <property type="entry name" value="Actin-related protein 2/3 complex subunit 5"/>
    <property type="match status" value="1"/>
</dbReference>
<evidence type="ECO:0000313" key="7">
    <source>
        <dbReference type="Proteomes" id="UP000051952"/>
    </source>
</evidence>
<name>A0A0S4J2E2_BODSA</name>
<evidence type="ECO:0000256" key="1">
    <source>
        <dbReference type="ARBA" id="ARBA00004245"/>
    </source>
</evidence>
<reference evidence="7" key="1">
    <citation type="submission" date="2015-09" db="EMBL/GenBank/DDBJ databases">
        <authorList>
            <consortium name="Pathogen Informatics"/>
        </authorList>
    </citation>
    <scope>NUCLEOTIDE SEQUENCE [LARGE SCALE GENOMIC DNA]</scope>
    <source>
        <strain evidence="7">Lake Konstanz</strain>
    </source>
</reference>
<dbReference type="Proteomes" id="UP000051952">
    <property type="component" value="Unassembled WGS sequence"/>
</dbReference>
<dbReference type="GO" id="GO:0005885">
    <property type="term" value="C:Arp2/3 protein complex"/>
    <property type="evidence" value="ECO:0007669"/>
    <property type="project" value="InterPro"/>
</dbReference>
<dbReference type="PANTHER" id="PTHR12644">
    <property type="entry name" value="ARP2/3 COMPLEX 16 KD SUBUNIT P16-ARC"/>
    <property type="match status" value="1"/>
</dbReference>
<dbReference type="GO" id="GO:0030833">
    <property type="term" value="P:regulation of actin filament polymerization"/>
    <property type="evidence" value="ECO:0007669"/>
    <property type="project" value="InterPro"/>
</dbReference>
<comment type="subcellular location">
    <subcellularLocation>
        <location evidence="1">Cytoplasm</location>
        <location evidence="1">Cytoskeleton</location>
    </subcellularLocation>
</comment>
<comment type="function">
    <text evidence="5">Functions as component of the Arp2/3 complex which is involved in regulation of actin polymerization and together with an activating nucleation-promoting factor (NPF) mediates the formation of branched actin networks. Arp2/3 complex plays a critical role in the control of cell morphogenesis via the modulation of cell polarity development.</text>
</comment>
<keyword evidence="4 5" id="KW-0206">Cytoskeleton</keyword>
<dbReference type="GO" id="GO:0034314">
    <property type="term" value="P:Arp2/3 complex-mediated actin nucleation"/>
    <property type="evidence" value="ECO:0007669"/>
    <property type="project" value="InterPro"/>
</dbReference>
<evidence type="ECO:0000256" key="3">
    <source>
        <dbReference type="ARBA" id="ARBA00022490"/>
    </source>
</evidence>